<gene>
    <name evidence="2" type="ORF">NDU88_004283</name>
</gene>
<feature type="region of interest" description="Disordered" evidence="1">
    <location>
        <begin position="19"/>
        <end position="51"/>
    </location>
</feature>
<feature type="region of interest" description="Disordered" evidence="1">
    <location>
        <begin position="71"/>
        <end position="123"/>
    </location>
</feature>
<evidence type="ECO:0000256" key="1">
    <source>
        <dbReference type="SAM" id="MobiDB-lite"/>
    </source>
</evidence>
<dbReference type="Proteomes" id="UP001066276">
    <property type="component" value="Chromosome 6"/>
</dbReference>
<comment type="caution">
    <text evidence="2">The sequence shown here is derived from an EMBL/GenBank/DDBJ whole genome shotgun (WGS) entry which is preliminary data.</text>
</comment>
<evidence type="ECO:0000313" key="2">
    <source>
        <dbReference type="EMBL" id="KAJ1137887.1"/>
    </source>
</evidence>
<protein>
    <submittedName>
        <fullName evidence="2">Uncharacterized protein</fullName>
    </submittedName>
</protein>
<organism evidence="2 3">
    <name type="scientific">Pleurodeles waltl</name>
    <name type="common">Iberian ribbed newt</name>
    <dbReference type="NCBI Taxonomy" id="8319"/>
    <lineage>
        <taxon>Eukaryota</taxon>
        <taxon>Metazoa</taxon>
        <taxon>Chordata</taxon>
        <taxon>Craniata</taxon>
        <taxon>Vertebrata</taxon>
        <taxon>Euteleostomi</taxon>
        <taxon>Amphibia</taxon>
        <taxon>Batrachia</taxon>
        <taxon>Caudata</taxon>
        <taxon>Salamandroidea</taxon>
        <taxon>Salamandridae</taxon>
        <taxon>Pleurodelinae</taxon>
        <taxon>Pleurodeles</taxon>
    </lineage>
</organism>
<proteinExistence type="predicted"/>
<evidence type="ECO:0000313" key="3">
    <source>
        <dbReference type="Proteomes" id="UP001066276"/>
    </source>
</evidence>
<sequence>MRRLHVCYVCSFWGNRRGRGERERAGPRVRKERSSLGAGQCIPAGQKHGDGVKLGRRYQYETEVAWASSGVKKKSGRYNGRGEEKMRPDAAGEESRVRRWKMEGSRRNPGANQVVGDTKRATGRRGGLGLCDMKWKDLGKASGRFWMTCCTMP</sequence>
<dbReference type="EMBL" id="JANPWB010000010">
    <property type="protein sequence ID" value="KAJ1137887.1"/>
    <property type="molecule type" value="Genomic_DNA"/>
</dbReference>
<name>A0AAV7QEF4_PLEWA</name>
<keyword evidence="3" id="KW-1185">Reference proteome</keyword>
<accession>A0AAV7QEF4</accession>
<reference evidence="2" key="1">
    <citation type="journal article" date="2022" name="bioRxiv">
        <title>Sequencing and chromosome-scale assembly of the giantPleurodeles waltlgenome.</title>
        <authorList>
            <person name="Brown T."/>
            <person name="Elewa A."/>
            <person name="Iarovenko S."/>
            <person name="Subramanian E."/>
            <person name="Araus A.J."/>
            <person name="Petzold A."/>
            <person name="Susuki M."/>
            <person name="Suzuki K.-i.T."/>
            <person name="Hayashi T."/>
            <person name="Toyoda A."/>
            <person name="Oliveira C."/>
            <person name="Osipova E."/>
            <person name="Leigh N.D."/>
            <person name="Simon A."/>
            <person name="Yun M.H."/>
        </authorList>
    </citation>
    <scope>NUCLEOTIDE SEQUENCE</scope>
    <source>
        <strain evidence="2">20211129_DDA</strain>
        <tissue evidence="2">Liver</tissue>
    </source>
</reference>
<dbReference type="AlphaFoldDB" id="A0AAV7QEF4"/>
<feature type="compositionally biased region" description="Basic and acidic residues" evidence="1">
    <location>
        <begin position="80"/>
        <end position="106"/>
    </location>
</feature>